<name>A0ABW1GDI7_9ACTN</name>
<dbReference type="SUPFAM" id="SSF52833">
    <property type="entry name" value="Thioredoxin-like"/>
    <property type="match status" value="1"/>
</dbReference>
<dbReference type="Proteomes" id="UP001596174">
    <property type="component" value="Unassembled WGS sequence"/>
</dbReference>
<evidence type="ECO:0000256" key="1">
    <source>
        <dbReference type="SAM" id="SignalP"/>
    </source>
</evidence>
<evidence type="ECO:0000313" key="3">
    <source>
        <dbReference type="EMBL" id="MFC5911526.1"/>
    </source>
</evidence>
<accession>A0ABW1GDI7</accession>
<protein>
    <submittedName>
        <fullName evidence="3">DsbA family protein</fullName>
    </submittedName>
</protein>
<keyword evidence="1" id="KW-0732">Signal</keyword>
<feature type="domain" description="Thioredoxin-like fold" evidence="2">
    <location>
        <begin position="80"/>
        <end position="234"/>
    </location>
</feature>
<dbReference type="Gene3D" id="3.40.30.10">
    <property type="entry name" value="Glutaredoxin"/>
    <property type="match status" value="1"/>
</dbReference>
<proteinExistence type="predicted"/>
<dbReference type="Pfam" id="PF13462">
    <property type="entry name" value="Thioredoxin_4"/>
    <property type="match status" value="1"/>
</dbReference>
<reference evidence="4" key="1">
    <citation type="journal article" date="2019" name="Int. J. Syst. Evol. Microbiol.">
        <title>The Global Catalogue of Microorganisms (GCM) 10K type strain sequencing project: providing services to taxonomists for standard genome sequencing and annotation.</title>
        <authorList>
            <consortium name="The Broad Institute Genomics Platform"/>
            <consortium name="The Broad Institute Genome Sequencing Center for Infectious Disease"/>
            <person name="Wu L."/>
            <person name="Ma J."/>
        </authorList>
    </citation>
    <scope>NUCLEOTIDE SEQUENCE [LARGE SCALE GENOMIC DNA]</scope>
    <source>
        <strain evidence="4">JCM 4816</strain>
    </source>
</reference>
<organism evidence="3 4">
    <name type="scientific">Streptacidiphilus monticola</name>
    <dbReference type="NCBI Taxonomy" id="2161674"/>
    <lineage>
        <taxon>Bacteria</taxon>
        <taxon>Bacillati</taxon>
        <taxon>Actinomycetota</taxon>
        <taxon>Actinomycetes</taxon>
        <taxon>Kitasatosporales</taxon>
        <taxon>Streptomycetaceae</taxon>
        <taxon>Streptacidiphilus</taxon>
    </lineage>
</organism>
<dbReference type="RefSeq" id="WP_380590660.1">
    <property type="nucleotide sequence ID" value="NZ_JBHSQJ010000173.1"/>
</dbReference>
<dbReference type="InterPro" id="IPR012336">
    <property type="entry name" value="Thioredoxin-like_fold"/>
</dbReference>
<gene>
    <name evidence="3" type="ORF">ACFP3V_30510</name>
</gene>
<keyword evidence="4" id="KW-1185">Reference proteome</keyword>
<evidence type="ECO:0000259" key="2">
    <source>
        <dbReference type="Pfam" id="PF13462"/>
    </source>
</evidence>
<feature type="chain" id="PRO_5046596403" evidence="1">
    <location>
        <begin position="31"/>
        <end position="259"/>
    </location>
</feature>
<comment type="caution">
    <text evidence="3">The sequence shown here is derived from an EMBL/GenBank/DDBJ whole genome shotgun (WGS) entry which is preliminary data.</text>
</comment>
<sequence length="259" mass="27875">MPTCRTRATRAAHAARAALAALALSGALLADPVVDHALAEAVPAPAVASFGAPLVRDVPDRGTALPLPAALDRDRAAIDVGYRGAPVVLTVFEDYRCDSTGAFERIQGPTLRSLAAAHKVLIRYVLESSLDERLPGPGALWATNAARAALAHGGFPLYHALLFANQPDERADGFTEQRLLQLASQVPKLRGKAFDSEVHRLAWRDWVARAQHAYDTAGVHHGTPSILVNGREVDLWAQPRLLDSPAYLRSFVEKAAQKH</sequence>
<feature type="signal peptide" evidence="1">
    <location>
        <begin position="1"/>
        <end position="30"/>
    </location>
</feature>
<dbReference type="InterPro" id="IPR036249">
    <property type="entry name" value="Thioredoxin-like_sf"/>
</dbReference>
<dbReference type="EMBL" id="JBHSQJ010000173">
    <property type="protein sequence ID" value="MFC5911526.1"/>
    <property type="molecule type" value="Genomic_DNA"/>
</dbReference>
<evidence type="ECO:0000313" key="4">
    <source>
        <dbReference type="Proteomes" id="UP001596174"/>
    </source>
</evidence>